<dbReference type="PANTHER" id="PTHR33463:SF218">
    <property type="entry name" value="DISEASE RESISTANCE PROTEIN RPS2-LIKE"/>
    <property type="match status" value="1"/>
</dbReference>
<dbReference type="GO" id="GO:0043531">
    <property type="term" value="F:ADP binding"/>
    <property type="evidence" value="ECO:0007669"/>
    <property type="project" value="InterPro"/>
</dbReference>
<dbReference type="InterPro" id="IPR050905">
    <property type="entry name" value="Plant_NBS-LRR"/>
</dbReference>
<accession>A0A2G2ZJ41</accession>
<comment type="caution">
    <text evidence="6">The sequence shown here is derived from an EMBL/GenBank/DDBJ whole genome shotgun (WGS) entry which is preliminary data.</text>
</comment>
<feature type="domain" description="NB-ARC" evidence="5">
    <location>
        <begin position="5"/>
        <end position="76"/>
    </location>
</feature>
<dbReference type="SMR" id="A0A2G2ZJ41"/>
<dbReference type="EMBL" id="AYRZ02000005">
    <property type="protein sequence ID" value="PHT82019.1"/>
    <property type="molecule type" value="Genomic_DNA"/>
</dbReference>
<dbReference type="PANTHER" id="PTHR33463">
    <property type="entry name" value="NB-ARC DOMAIN-CONTAINING PROTEIN-RELATED"/>
    <property type="match status" value="1"/>
</dbReference>
<dbReference type="InterPro" id="IPR027417">
    <property type="entry name" value="P-loop_NTPase"/>
</dbReference>
<evidence type="ECO:0000256" key="2">
    <source>
        <dbReference type="ARBA" id="ARBA00022614"/>
    </source>
</evidence>
<protein>
    <recommendedName>
        <fullName evidence="5">NB-ARC domain-containing protein</fullName>
    </recommendedName>
</protein>
<dbReference type="GO" id="GO:0006952">
    <property type="term" value="P:defense response"/>
    <property type="evidence" value="ECO:0007669"/>
    <property type="project" value="UniProtKB-KW"/>
</dbReference>
<dbReference type="Gramene" id="PHT82019">
    <property type="protein sequence ID" value="PHT82019"/>
    <property type="gene ID" value="T459_15034"/>
</dbReference>
<keyword evidence="4" id="KW-0067">ATP-binding</keyword>
<dbReference type="InterPro" id="IPR042197">
    <property type="entry name" value="Apaf_helical"/>
</dbReference>
<gene>
    <name evidence="6" type="ORF">T459_15034</name>
</gene>
<dbReference type="STRING" id="4072.A0A2G2ZJ41"/>
<keyword evidence="7" id="KW-1185">Reference proteome</keyword>
<name>A0A2G2ZJ41_CAPAN</name>
<proteinExistence type="inferred from homology"/>
<dbReference type="Gene3D" id="3.40.50.300">
    <property type="entry name" value="P-loop containing nucleotide triphosphate hydrolases"/>
    <property type="match status" value="1"/>
</dbReference>
<dbReference type="InterPro" id="IPR032675">
    <property type="entry name" value="LRR_dom_sf"/>
</dbReference>
<dbReference type="SUPFAM" id="SSF52058">
    <property type="entry name" value="L domain-like"/>
    <property type="match status" value="1"/>
</dbReference>
<dbReference type="InterPro" id="IPR002182">
    <property type="entry name" value="NB-ARC"/>
</dbReference>
<organism evidence="6 7">
    <name type="scientific">Capsicum annuum</name>
    <name type="common">Capsicum pepper</name>
    <dbReference type="NCBI Taxonomy" id="4072"/>
    <lineage>
        <taxon>Eukaryota</taxon>
        <taxon>Viridiplantae</taxon>
        <taxon>Streptophyta</taxon>
        <taxon>Embryophyta</taxon>
        <taxon>Tracheophyta</taxon>
        <taxon>Spermatophyta</taxon>
        <taxon>Magnoliopsida</taxon>
        <taxon>eudicotyledons</taxon>
        <taxon>Gunneridae</taxon>
        <taxon>Pentapetalae</taxon>
        <taxon>asterids</taxon>
        <taxon>lamiids</taxon>
        <taxon>Solanales</taxon>
        <taxon>Solanaceae</taxon>
        <taxon>Solanoideae</taxon>
        <taxon>Capsiceae</taxon>
        <taxon>Capsicum</taxon>
    </lineage>
</organism>
<sequence length="349" mass="39357">MLKEEKSFLLILDNVWDGINLDDVGVPQPVVPARSKVIIATRSLEVCRQMRTDIEVNVTTLKEDESWQLFLKSAGDSAKLEHIQPWARDIAKECGGLPLAIIVIGTSMRGKTKVYKVIQWSFDSLESLDIQSCFLYCSLYPAAIPTDDLIHCWWTVGFLGEHDTYEEAYNGGIKMVENLKDACLLEVDKKDFLEIQNVDCFKMHDVVRHVVIWIDNSSGNEHKSIIQIGIGLTTISHIKLSAFVKTISFISNEIECLPDCFTKCPETTSLLLQDNEFLEEIPHEFFLAFPALRVLNLSETGIGVLPSSINSLCQLRAIILQSCHWLKELPPVGNLCNLQVLDCDDTMLR</sequence>
<dbReference type="Gene3D" id="1.10.8.430">
    <property type="entry name" value="Helical domain of apoptotic protease-activating factors"/>
    <property type="match status" value="1"/>
</dbReference>
<keyword evidence="3" id="KW-0611">Plant defense</keyword>
<keyword evidence="2" id="KW-0433">Leucine-rich repeat</keyword>
<evidence type="ECO:0000313" key="6">
    <source>
        <dbReference type="EMBL" id="PHT82019.1"/>
    </source>
</evidence>
<dbReference type="Proteomes" id="UP000222542">
    <property type="component" value="Unassembled WGS sequence"/>
</dbReference>
<evidence type="ECO:0000256" key="1">
    <source>
        <dbReference type="ARBA" id="ARBA00008894"/>
    </source>
</evidence>
<dbReference type="SUPFAM" id="SSF52540">
    <property type="entry name" value="P-loop containing nucleoside triphosphate hydrolases"/>
    <property type="match status" value="1"/>
</dbReference>
<dbReference type="OMA" id="IINGHAY"/>
<comment type="similarity">
    <text evidence="1">Belongs to the disease resistance NB-LRR family.</text>
</comment>
<dbReference type="Pfam" id="PF00931">
    <property type="entry name" value="NB-ARC"/>
    <property type="match status" value="1"/>
</dbReference>
<dbReference type="GO" id="GO:0005524">
    <property type="term" value="F:ATP binding"/>
    <property type="evidence" value="ECO:0007669"/>
    <property type="project" value="UniProtKB-KW"/>
</dbReference>
<dbReference type="AlphaFoldDB" id="A0A2G2ZJ41"/>
<reference evidence="6 7" key="1">
    <citation type="journal article" date="2014" name="Nat. Genet.">
        <title>Genome sequence of the hot pepper provides insights into the evolution of pungency in Capsicum species.</title>
        <authorList>
            <person name="Kim S."/>
            <person name="Park M."/>
            <person name="Yeom S.I."/>
            <person name="Kim Y.M."/>
            <person name="Lee J.M."/>
            <person name="Lee H.A."/>
            <person name="Seo E."/>
            <person name="Choi J."/>
            <person name="Cheong K."/>
            <person name="Kim K.T."/>
            <person name="Jung K."/>
            <person name="Lee G.W."/>
            <person name="Oh S.K."/>
            <person name="Bae C."/>
            <person name="Kim S.B."/>
            <person name="Lee H.Y."/>
            <person name="Kim S.Y."/>
            <person name="Kim M.S."/>
            <person name="Kang B.C."/>
            <person name="Jo Y.D."/>
            <person name="Yang H.B."/>
            <person name="Jeong H.J."/>
            <person name="Kang W.H."/>
            <person name="Kwon J.K."/>
            <person name="Shin C."/>
            <person name="Lim J.Y."/>
            <person name="Park J.H."/>
            <person name="Huh J.H."/>
            <person name="Kim J.S."/>
            <person name="Kim B.D."/>
            <person name="Cohen O."/>
            <person name="Paran I."/>
            <person name="Suh M.C."/>
            <person name="Lee S.B."/>
            <person name="Kim Y.K."/>
            <person name="Shin Y."/>
            <person name="Noh S.J."/>
            <person name="Park J."/>
            <person name="Seo Y.S."/>
            <person name="Kwon S.Y."/>
            <person name="Kim H.A."/>
            <person name="Park J.M."/>
            <person name="Kim H.J."/>
            <person name="Choi S.B."/>
            <person name="Bosland P.W."/>
            <person name="Reeves G."/>
            <person name="Jo S.H."/>
            <person name="Lee B.W."/>
            <person name="Cho H.T."/>
            <person name="Choi H.S."/>
            <person name="Lee M.S."/>
            <person name="Yu Y."/>
            <person name="Do Choi Y."/>
            <person name="Park B.S."/>
            <person name="van Deynze A."/>
            <person name="Ashrafi H."/>
            <person name="Hill T."/>
            <person name="Kim W.T."/>
            <person name="Pai H.S."/>
            <person name="Ahn H.K."/>
            <person name="Yeam I."/>
            <person name="Giovannoni J.J."/>
            <person name="Rose J.K."/>
            <person name="Sorensen I."/>
            <person name="Lee S.J."/>
            <person name="Kim R.W."/>
            <person name="Choi I.Y."/>
            <person name="Choi B.S."/>
            <person name="Lim J.S."/>
            <person name="Lee Y.H."/>
            <person name="Choi D."/>
        </authorList>
    </citation>
    <scope>NUCLEOTIDE SEQUENCE [LARGE SCALE GENOMIC DNA]</scope>
    <source>
        <strain evidence="7">cv. CM334</strain>
    </source>
</reference>
<keyword evidence="4" id="KW-0547">Nucleotide-binding</keyword>
<reference evidence="6 7" key="2">
    <citation type="journal article" date="2017" name="Genome Biol.">
        <title>New reference genome sequences of hot pepper reveal the massive evolution of plant disease-resistance genes by retroduplication.</title>
        <authorList>
            <person name="Kim S."/>
            <person name="Park J."/>
            <person name="Yeom S.I."/>
            <person name="Kim Y.M."/>
            <person name="Seo E."/>
            <person name="Kim K.T."/>
            <person name="Kim M.S."/>
            <person name="Lee J.M."/>
            <person name="Cheong K."/>
            <person name="Shin H.S."/>
            <person name="Kim S.B."/>
            <person name="Han K."/>
            <person name="Lee J."/>
            <person name="Park M."/>
            <person name="Lee H.A."/>
            <person name="Lee H.Y."/>
            <person name="Lee Y."/>
            <person name="Oh S."/>
            <person name="Lee J.H."/>
            <person name="Choi E."/>
            <person name="Choi E."/>
            <person name="Lee S.E."/>
            <person name="Jeon J."/>
            <person name="Kim H."/>
            <person name="Choi G."/>
            <person name="Song H."/>
            <person name="Lee J."/>
            <person name="Lee S.C."/>
            <person name="Kwon J.K."/>
            <person name="Lee H.Y."/>
            <person name="Koo N."/>
            <person name="Hong Y."/>
            <person name="Kim R.W."/>
            <person name="Kang W.H."/>
            <person name="Huh J.H."/>
            <person name="Kang B.C."/>
            <person name="Yang T.J."/>
            <person name="Lee Y.H."/>
            <person name="Bennetzen J.L."/>
            <person name="Choi D."/>
        </authorList>
    </citation>
    <scope>NUCLEOTIDE SEQUENCE [LARGE SCALE GENOMIC DNA]</scope>
    <source>
        <strain evidence="7">cv. CM334</strain>
    </source>
</reference>
<evidence type="ECO:0000259" key="5">
    <source>
        <dbReference type="Pfam" id="PF00931"/>
    </source>
</evidence>
<dbReference type="Gene3D" id="3.80.10.10">
    <property type="entry name" value="Ribonuclease Inhibitor"/>
    <property type="match status" value="1"/>
</dbReference>
<dbReference type="PRINTS" id="PR00364">
    <property type="entry name" value="DISEASERSIST"/>
</dbReference>
<evidence type="ECO:0000256" key="3">
    <source>
        <dbReference type="ARBA" id="ARBA00022821"/>
    </source>
</evidence>
<evidence type="ECO:0000256" key="4">
    <source>
        <dbReference type="ARBA" id="ARBA00022840"/>
    </source>
</evidence>
<evidence type="ECO:0000313" key="7">
    <source>
        <dbReference type="Proteomes" id="UP000222542"/>
    </source>
</evidence>